<dbReference type="RefSeq" id="WP_175557358.1">
    <property type="nucleotide sequence ID" value="NZ_FMYF01000003.1"/>
</dbReference>
<dbReference type="SUPFAM" id="SSF52304">
    <property type="entry name" value="Type II 3-dehydroquinate dehydratase"/>
    <property type="match status" value="1"/>
</dbReference>
<proteinExistence type="inferred from homology"/>
<dbReference type="Gene3D" id="3.40.50.9100">
    <property type="entry name" value="Dehydroquinase, class II"/>
    <property type="match status" value="1"/>
</dbReference>
<dbReference type="InterPro" id="IPR001874">
    <property type="entry name" value="DHquinase_II"/>
</dbReference>
<accession>A0A1G6GIM3</accession>
<dbReference type="AlphaFoldDB" id="A0A1G6GIM3"/>
<dbReference type="PANTHER" id="PTHR21272:SF3">
    <property type="entry name" value="CATABOLIC 3-DEHYDROQUINASE"/>
    <property type="match status" value="1"/>
</dbReference>
<dbReference type="GO" id="GO:0009423">
    <property type="term" value="P:chorismate biosynthetic process"/>
    <property type="evidence" value="ECO:0007669"/>
    <property type="project" value="UniProtKB-UniPathway"/>
</dbReference>
<comment type="catalytic activity">
    <reaction evidence="1">
        <text>3-dehydroquinate = 3-dehydroshikimate + H2O</text>
        <dbReference type="Rhea" id="RHEA:21096"/>
        <dbReference type="ChEBI" id="CHEBI:15377"/>
        <dbReference type="ChEBI" id="CHEBI:16630"/>
        <dbReference type="ChEBI" id="CHEBI:32364"/>
        <dbReference type="EC" id="4.2.1.10"/>
    </reaction>
</comment>
<evidence type="ECO:0000313" key="8">
    <source>
        <dbReference type="EMBL" id="SDB81862.1"/>
    </source>
</evidence>
<feature type="region of interest" description="Disordered" evidence="7">
    <location>
        <begin position="168"/>
        <end position="193"/>
    </location>
</feature>
<name>A0A1G6GIM3_9ACTN</name>
<evidence type="ECO:0000256" key="4">
    <source>
        <dbReference type="ARBA" id="ARBA00011193"/>
    </source>
</evidence>
<dbReference type="GO" id="GO:0003855">
    <property type="term" value="F:3-dehydroquinate dehydratase activity"/>
    <property type="evidence" value="ECO:0007669"/>
    <property type="project" value="UniProtKB-EC"/>
</dbReference>
<dbReference type="InterPro" id="IPR036441">
    <property type="entry name" value="DHquinase_II_sf"/>
</dbReference>
<organism evidence="8 9">
    <name type="scientific">Raineyella antarctica</name>
    <dbReference type="NCBI Taxonomy" id="1577474"/>
    <lineage>
        <taxon>Bacteria</taxon>
        <taxon>Bacillati</taxon>
        <taxon>Actinomycetota</taxon>
        <taxon>Actinomycetes</taxon>
        <taxon>Propionibacteriales</taxon>
        <taxon>Propionibacteriaceae</taxon>
        <taxon>Raineyella</taxon>
    </lineage>
</organism>
<comment type="pathway">
    <text evidence="2">Metabolic intermediate biosynthesis; chorismate biosynthesis; chorismate from D-erythrose 4-phosphate and phosphoenolpyruvate: step 3/7.</text>
</comment>
<evidence type="ECO:0000256" key="7">
    <source>
        <dbReference type="SAM" id="MobiDB-lite"/>
    </source>
</evidence>
<keyword evidence="6" id="KW-0456">Lyase</keyword>
<comment type="similarity">
    <text evidence="3">Belongs to the type-II 3-dehydroquinase family.</text>
</comment>
<feature type="compositionally biased region" description="Basic and acidic residues" evidence="7">
    <location>
        <begin position="181"/>
        <end position="193"/>
    </location>
</feature>
<reference evidence="8 9" key="1">
    <citation type="submission" date="2016-06" db="EMBL/GenBank/DDBJ databases">
        <authorList>
            <person name="Olsen C.W."/>
            <person name="Carey S."/>
            <person name="Hinshaw L."/>
            <person name="Karasin A.I."/>
        </authorList>
    </citation>
    <scope>NUCLEOTIDE SEQUENCE [LARGE SCALE GENOMIC DNA]</scope>
    <source>
        <strain evidence="8 9">LZ-22</strain>
    </source>
</reference>
<evidence type="ECO:0000313" key="9">
    <source>
        <dbReference type="Proteomes" id="UP000199086"/>
    </source>
</evidence>
<gene>
    <name evidence="8" type="ORF">GA0111570_103356</name>
</gene>
<evidence type="ECO:0000256" key="3">
    <source>
        <dbReference type="ARBA" id="ARBA00011037"/>
    </source>
</evidence>
<evidence type="ECO:0000256" key="2">
    <source>
        <dbReference type="ARBA" id="ARBA00004902"/>
    </source>
</evidence>
<keyword evidence="9" id="KW-1185">Reference proteome</keyword>
<evidence type="ECO:0000256" key="5">
    <source>
        <dbReference type="ARBA" id="ARBA00012060"/>
    </source>
</evidence>
<protein>
    <recommendedName>
        <fullName evidence="5">3-dehydroquinate dehydratase</fullName>
        <ecNumber evidence="5">4.2.1.10</ecNumber>
    </recommendedName>
</protein>
<comment type="subunit">
    <text evidence="4">Homododecamer.</text>
</comment>
<dbReference type="PANTHER" id="PTHR21272">
    <property type="entry name" value="CATABOLIC 3-DEHYDROQUINASE"/>
    <property type="match status" value="1"/>
</dbReference>
<dbReference type="Pfam" id="PF01220">
    <property type="entry name" value="DHquinase_II"/>
    <property type="match status" value="1"/>
</dbReference>
<evidence type="ECO:0000256" key="6">
    <source>
        <dbReference type="ARBA" id="ARBA00023239"/>
    </source>
</evidence>
<dbReference type="EMBL" id="FMYF01000003">
    <property type="protein sequence ID" value="SDB81862.1"/>
    <property type="molecule type" value="Genomic_DNA"/>
</dbReference>
<dbReference type="Proteomes" id="UP000199086">
    <property type="component" value="Unassembled WGS sequence"/>
</dbReference>
<evidence type="ECO:0000256" key="1">
    <source>
        <dbReference type="ARBA" id="ARBA00001864"/>
    </source>
</evidence>
<dbReference type="UniPathway" id="UPA00053">
    <property type="reaction ID" value="UER00086"/>
</dbReference>
<dbReference type="EC" id="4.2.1.10" evidence="5"/>
<dbReference type="STRING" id="1577474.GA0111570_103356"/>
<sequence>MVRTSNDGKRWRIGVIDGPNMSFIGREKGARHHNLQSWDELRDLVAATGDRLGVEILHTVSNYEGRILEWIHAEGPGLDGLLVNPGGLTTYGEGLRHALEENGTPYVEVHLFNPVQYYASVSPHIRLESRLTSSAQGVVAGFGEHGYVAALVGLVSYLDGFSEADPVEETEGADAAGHTEGAGHAEPAEGAGR</sequence>
<dbReference type="GO" id="GO:0019631">
    <property type="term" value="P:quinate catabolic process"/>
    <property type="evidence" value="ECO:0007669"/>
    <property type="project" value="TreeGrafter"/>
</dbReference>